<organism evidence="2 3">
    <name type="scientific">Rickettsia amblyommatis str. Ac/Pa</name>
    <dbReference type="NCBI Taxonomy" id="1359164"/>
    <lineage>
        <taxon>Bacteria</taxon>
        <taxon>Pseudomonadati</taxon>
        <taxon>Pseudomonadota</taxon>
        <taxon>Alphaproteobacteria</taxon>
        <taxon>Rickettsiales</taxon>
        <taxon>Rickettsiaceae</taxon>
        <taxon>Rickettsieae</taxon>
        <taxon>Rickettsia</taxon>
        <taxon>spotted fever group</taxon>
    </lineage>
</organism>
<dbReference type="InterPro" id="IPR001584">
    <property type="entry name" value="Integrase_cat-core"/>
</dbReference>
<dbReference type="SUPFAM" id="SSF53098">
    <property type="entry name" value="Ribonuclease H-like"/>
    <property type="match status" value="1"/>
</dbReference>
<dbReference type="Pfam" id="PF13683">
    <property type="entry name" value="rve_3"/>
    <property type="match status" value="1"/>
</dbReference>
<feature type="domain" description="Integrase catalytic" evidence="1">
    <location>
        <begin position="1"/>
        <end position="64"/>
    </location>
</feature>
<sequence>MSPHLNGKVERSQKTDLDEFYSSIDIRGIELPKQLHNWEHYYNHNRGHTSLAGKTPWEKYQDLESSVPSIQEIEKNYDPLKEPLIIQNYKYNKELRSIIKHKNASSV</sequence>
<dbReference type="InterPro" id="IPR012337">
    <property type="entry name" value="RNaseH-like_sf"/>
</dbReference>
<evidence type="ECO:0000313" key="2">
    <source>
        <dbReference type="EMBL" id="KJV62569.1"/>
    </source>
</evidence>
<dbReference type="InterPro" id="IPR036397">
    <property type="entry name" value="RNaseH_sf"/>
</dbReference>
<dbReference type="PATRIC" id="fig|1359164.3.peg.1586"/>
<dbReference type="GO" id="GO:0015074">
    <property type="term" value="P:DNA integration"/>
    <property type="evidence" value="ECO:0007669"/>
    <property type="project" value="InterPro"/>
</dbReference>
<name>A0A0F3N6N1_RICAM</name>
<reference evidence="2 3" key="1">
    <citation type="submission" date="2015-01" db="EMBL/GenBank/DDBJ databases">
        <title>Genome Sequencing of Rickettsiales.</title>
        <authorList>
            <person name="Daugherty S.C."/>
            <person name="Su Q."/>
            <person name="Abolude K."/>
            <person name="Beier-Sexton M."/>
            <person name="Carlyon J.A."/>
            <person name="Carter R."/>
            <person name="Day N.P."/>
            <person name="Dumler S.J."/>
            <person name="Dyachenko V."/>
            <person name="Godinez A."/>
            <person name="Kurtti T.J."/>
            <person name="Lichay M."/>
            <person name="Mullins K.E."/>
            <person name="Ott S."/>
            <person name="Pappas-Brown V."/>
            <person name="Paris D.H."/>
            <person name="Patel P."/>
            <person name="Richards A.L."/>
            <person name="Sadzewicz L."/>
            <person name="Sears K."/>
            <person name="Seidman D."/>
            <person name="Sengamalay N."/>
            <person name="Stenos J."/>
            <person name="Tallon L.J."/>
            <person name="Vincent G."/>
            <person name="Fraser C.M."/>
            <person name="Munderloh U."/>
            <person name="Dunning-Hotopp J.C."/>
        </authorList>
    </citation>
    <scope>NUCLEOTIDE SEQUENCE [LARGE SCALE GENOMIC DNA]</scope>
    <source>
        <strain evidence="2 3">Ac/Pa</strain>
    </source>
</reference>
<keyword evidence="3" id="KW-1185">Reference proteome</keyword>
<dbReference type="EMBL" id="LANR01000001">
    <property type="protein sequence ID" value="KJV62569.1"/>
    <property type="molecule type" value="Genomic_DNA"/>
</dbReference>
<evidence type="ECO:0000313" key="3">
    <source>
        <dbReference type="Proteomes" id="UP000033556"/>
    </source>
</evidence>
<evidence type="ECO:0000259" key="1">
    <source>
        <dbReference type="PROSITE" id="PS50994"/>
    </source>
</evidence>
<gene>
    <name evidence="2" type="ORF">APHACPA_1600</name>
</gene>
<dbReference type="GO" id="GO:0003676">
    <property type="term" value="F:nucleic acid binding"/>
    <property type="evidence" value="ECO:0007669"/>
    <property type="project" value="InterPro"/>
</dbReference>
<protein>
    <submittedName>
        <fullName evidence="2">Integrase core domain protein</fullName>
    </submittedName>
</protein>
<dbReference type="PROSITE" id="PS50994">
    <property type="entry name" value="INTEGRASE"/>
    <property type="match status" value="1"/>
</dbReference>
<comment type="caution">
    <text evidence="2">The sequence shown here is derived from an EMBL/GenBank/DDBJ whole genome shotgun (WGS) entry which is preliminary data.</text>
</comment>
<accession>A0A0F3N6N1</accession>
<dbReference type="Proteomes" id="UP000033556">
    <property type="component" value="Unassembled WGS sequence"/>
</dbReference>
<proteinExistence type="predicted"/>
<dbReference type="Gene3D" id="3.30.420.10">
    <property type="entry name" value="Ribonuclease H-like superfamily/Ribonuclease H"/>
    <property type="match status" value="1"/>
</dbReference>
<dbReference type="AlphaFoldDB" id="A0A0F3N6N1"/>